<gene>
    <name evidence="1" type="ORF">EST38_g3147</name>
</gene>
<dbReference type="Proteomes" id="UP000290288">
    <property type="component" value="Unassembled WGS sequence"/>
</dbReference>
<protein>
    <submittedName>
        <fullName evidence="1">Uncharacterized protein</fullName>
    </submittedName>
</protein>
<reference evidence="1 2" key="1">
    <citation type="submission" date="2019-01" db="EMBL/GenBank/DDBJ databases">
        <title>Draft genome sequence of Psathyrella aberdarensis IHI B618.</title>
        <authorList>
            <person name="Buettner E."/>
            <person name="Kellner H."/>
        </authorList>
    </citation>
    <scope>NUCLEOTIDE SEQUENCE [LARGE SCALE GENOMIC DNA]</scope>
    <source>
        <strain evidence="1 2">IHI B618</strain>
    </source>
</reference>
<dbReference type="EMBL" id="SDEE01000063">
    <property type="protein sequence ID" value="RXW22729.1"/>
    <property type="molecule type" value="Genomic_DNA"/>
</dbReference>
<evidence type="ECO:0000313" key="2">
    <source>
        <dbReference type="Proteomes" id="UP000290288"/>
    </source>
</evidence>
<organism evidence="1 2">
    <name type="scientific">Candolleomyces aberdarensis</name>
    <dbReference type="NCBI Taxonomy" id="2316362"/>
    <lineage>
        <taxon>Eukaryota</taxon>
        <taxon>Fungi</taxon>
        <taxon>Dikarya</taxon>
        <taxon>Basidiomycota</taxon>
        <taxon>Agaricomycotina</taxon>
        <taxon>Agaricomycetes</taxon>
        <taxon>Agaricomycetidae</taxon>
        <taxon>Agaricales</taxon>
        <taxon>Agaricineae</taxon>
        <taxon>Psathyrellaceae</taxon>
        <taxon>Candolleomyces</taxon>
    </lineage>
</organism>
<proteinExistence type="predicted"/>
<evidence type="ECO:0000313" key="1">
    <source>
        <dbReference type="EMBL" id="RXW22729.1"/>
    </source>
</evidence>
<keyword evidence="2" id="KW-1185">Reference proteome</keyword>
<sequence length="540" mass="63177">MLTDYCHACLRGDKLLFTYMEARTQLCRQCSCEEFKRWNHLPKQIDESLADIIPATAQSLTAKERKEHTRLKRAERTRFYVKIALKLDEELRKIRSKKKKAIWLAEKQAEWKEIEEHAAACERYVHRQAQKRKKWKRDLPYRREDSIREKLIEQGWEEELQLSPYFLKETCWHLLRKSQEFTEQEWDEIKSSVIGGLQRHRVIRILRRKKARLTEQVGLLIRPAYRVHVLSQLPNTIIPSFGDLLMTQDFPPIVELISRGQDIPIAMLDAALRKIPEIFTNWRKDLDETLLDIVRQSSIYSGQDVSKETLRYATTLFLCTQCSDSLAYPAVVFHGCFMKSRSQFHRTSEYNDMSYNQRQAILSAVDPETLSATDLVRVAYGESDVGLNALLGGPPSAPYDVLQFHNTRYHHMTALLDCLSMPRTTSLSALLELDPYVKCHCQCFGEENRRRVKSWIEAIAGCEPHPSGIYDNCFSPANERETRYLVRYNIHFSKRCPLCHVSIGYFHRSVELFDHIRFNESFLVDEAESLLVNCEQCYLP</sequence>
<comment type="caution">
    <text evidence="1">The sequence shown here is derived from an EMBL/GenBank/DDBJ whole genome shotgun (WGS) entry which is preliminary data.</text>
</comment>
<dbReference type="OrthoDB" id="2322499at2759"/>
<dbReference type="AlphaFoldDB" id="A0A4Q2DRB4"/>
<name>A0A4Q2DRB4_9AGAR</name>
<accession>A0A4Q2DRB4</accession>